<protein>
    <submittedName>
        <fullName evidence="2">Unnamed protein product</fullName>
    </submittedName>
</protein>
<comment type="caution">
    <text evidence="2">The sequence shown here is derived from an EMBL/GenBank/DDBJ whole genome shotgun (WGS) entry which is preliminary data.</text>
</comment>
<gene>
    <name evidence="2" type="ORF">Pfra01_002747900</name>
</gene>
<organism evidence="2 3">
    <name type="scientific">Phytophthora fragariaefolia</name>
    <dbReference type="NCBI Taxonomy" id="1490495"/>
    <lineage>
        <taxon>Eukaryota</taxon>
        <taxon>Sar</taxon>
        <taxon>Stramenopiles</taxon>
        <taxon>Oomycota</taxon>
        <taxon>Peronosporomycetes</taxon>
        <taxon>Peronosporales</taxon>
        <taxon>Peronosporaceae</taxon>
        <taxon>Phytophthora</taxon>
    </lineage>
</organism>
<sequence length="209" mass="23806">MSNIPALIDEFEEMSEAGYKDWSTFRYRTELPIPLCPAEGTLRVVNTENFYTSCLLLESLRSLGLYCTGAVRQASQLFPKYTMIEPKHDTDRGQRKQCVCVEKHILAASWVDGAVLIIVSNADSYDTSTVFRRIGQAKVAFQAPTCIKNYNAAMQGVDRHDQLRGRIPIANRHSFKKRHKSWSWRWLTSQDVMHKCIMSCVAEEIPGAK</sequence>
<keyword evidence="3" id="KW-1185">Reference proteome</keyword>
<dbReference type="PANTHER" id="PTHR46599">
    <property type="entry name" value="PIGGYBAC TRANSPOSABLE ELEMENT-DERIVED PROTEIN 4"/>
    <property type="match status" value="1"/>
</dbReference>
<evidence type="ECO:0000259" key="1">
    <source>
        <dbReference type="Pfam" id="PF13843"/>
    </source>
</evidence>
<dbReference type="AlphaFoldDB" id="A0A9W6YG47"/>
<dbReference type="InterPro" id="IPR029526">
    <property type="entry name" value="PGBD"/>
</dbReference>
<evidence type="ECO:0000313" key="2">
    <source>
        <dbReference type="EMBL" id="GMF62961.1"/>
    </source>
</evidence>
<evidence type="ECO:0000313" key="3">
    <source>
        <dbReference type="Proteomes" id="UP001165121"/>
    </source>
</evidence>
<name>A0A9W6YG47_9STRA</name>
<feature type="domain" description="PiggyBac transposable element-derived protein" evidence="1">
    <location>
        <begin position="37"/>
        <end position="182"/>
    </location>
</feature>
<accession>A0A9W6YG47</accession>
<proteinExistence type="predicted"/>
<dbReference type="Proteomes" id="UP001165121">
    <property type="component" value="Unassembled WGS sequence"/>
</dbReference>
<reference evidence="2" key="1">
    <citation type="submission" date="2023-04" db="EMBL/GenBank/DDBJ databases">
        <title>Phytophthora fragariaefolia NBRC 109709.</title>
        <authorList>
            <person name="Ichikawa N."/>
            <person name="Sato H."/>
            <person name="Tonouchi N."/>
        </authorList>
    </citation>
    <scope>NUCLEOTIDE SEQUENCE</scope>
    <source>
        <strain evidence="2">NBRC 109709</strain>
    </source>
</reference>
<dbReference type="PANTHER" id="PTHR46599:SF3">
    <property type="entry name" value="PIGGYBAC TRANSPOSABLE ELEMENT-DERIVED PROTEIN 4"/>
    <property type="match status" value="1"/>
</dbReference>
<dbReference type="Pfam" id="PF13843">
    <property type="entry name" value="DDE_Tnp_1_7"/>
    <property type="match status" value="1"/>
</dbReference>
<dbReference type="EMBL" id="BSXT01006743">
    <property type="protein sequence ID" value="GMF62961.1"/>
    <property type="molecule type" value="Genomic_DNA"/>
</dbReference>
<dbReference type="OrthoDB" id="123873at2759"/>